<keyword evidence="10" id="KW-1185">Reference proteome</keyword>
<evidence type="ECO:0000256" key="3">
    <source>
        <dbReference type="ARBA" id="ARBA00022729"/>
    </source>
</evidence>
<dbReference type="Proteomes" id="UP001176961">
    <property type="component" value="Unassembled WGS sequence"/>
</dbReference>
<accession>A0AA36HG58</accession>
<evidence type="ECO:0000256" key="1">
    <source>
        <dbReference type="ARBA" id="ARBA00004141"/>
    </source>
</evidence>
<name>A0AA36HG58_CYLNA</name>
<reference evidence="9" key="1">
    <citation type="submission" date="2023-07" db="EMBL/GenBank/DDBJ databases">
        <authorList>
            <consortium name="CYATHOMIX"/>
        </authorList>
    </citation>
    <scope>NUCLEOTIDE SEQUENCE</scope>
    <source>
        <strain evidence="9">N/A</strain>
    </source>
</reference>
<feature type="region of interest" description="Disordered" evidence="6">
    <location>
        <begin position="173"/>
        <end position="197"/>
    </location>
</feature>
<feature type="transmembrane region" description="Helical" evidence="7">
    <location>
        <begin position="429"/>
        <end position="451"/>
    </location>
</feature>
<proteinExistence type="predicted"/>
<protein>
    <recommendedName>
        <fullName evidence="8">GOST seven transmembrane domain-containing protein</fullName>
    </recommendedName>
</protein>
<dbReference type="InterPro" id="IPR053937">
    <property type="entry name" value="GOST_TM"/>
</dbReference>
<evidence type="ECO:0000259" key="8">
    <source>
        <dbReference type="Pfam" id="PF06814"/>
    </source>
</evidence>
<dbReference type="Pfam" id="PF06814">
    <property type="entry name" value="GOST_TM"/>
    <property type="match status" value="1"/>
</dbReference>
<keyword evidence="2 7" id="KW-0812">Transmembrane</keyword>
<gene>
    <name evidence="9" type="ORF">CYNAS_LOCUS22177</name>
</gene>
<evidence type="ECO:0000256" key="7">
    <source>
        <dbReference type="SAM" id="Phobius"/>
    </source>
</evidence>
<dbReference type="GO" id="GO:0016020">
    <property type="term" value="C:membrane"/>
    <property type="evidence" value="ECO:0007669"/>
    <property type="project" value="UniProtKB-SubCell"/>
</dbReference>
<evidence type="ECO:0000256" key="2">
    <source>
        <dbReference type="ARBA" id="ARBA00022692"/>
    </source>
</evidence>
<dbReference type="GO" id="GO:0005794">
    <property type="term" value="C:Golgi apparatus"/>
    <property type="evidence" value="ECO:0007669"/>
    <property type="project" value="TreeGrafter"/>
</dbReference>
<evidence type="ECO:0000313" key="10">
    <source>
        <dbReference type="Proteomes" id="UP001176961"/>
    </source>
</evidence>
<feature type="transmembrane region" description="Helical" evidence="7">
    <location>
        <begin position="361"/>
        <end position="387"/>
    </location>
</feature>
<evidence type="ECO:0000256" key="4">
    <source>
        <dbReference type="ARBA" id="ARBA00022989"/>
    </source>
</evidence>
<dbReference type="InterPro" id="IPR009637">
    <property type="entry name" value="GPR107/GPR108-like"/>
</dbReference>
<dbReference type="AlphaFoldDB" id="A0AA36HG58"/>
<evidence type="ECO:0000256" key="6">
    <source>
        <dbReference type="SAM" id="MobiDB-lite"/>
    </source>
</evidence>
<evidence type="ECO:0000313" key="9">
    <source>
        <dbReference type="EMBL" id="CAJ0610194.1"/>
    </source>
</evidence>
<dbReference type="PANTHER" id="PTHR21229:SF2">
    <property type="entry name" value="RE59932P"/>
    <property type="match status" value="1"/>
</dbReference>
<comment type="subcellular location">
    <subcellularLocation>
        <location evidence="1">Membrane</location>
        <topology evidence="1">Multi-pass membrane protein</topology>
    </subcellularLocation>
</comment>
<feature type="domain" description="GOST seven transmembrane" evidence="8">
    <location>
        <begin position="290"/>
        <end position="534"/>
    </location>
</feature>
<organism evidence="9 10">
    <name type="scientific">Cylicocyclus nassatus</name>
    <name type="common">Nematode worm</name>
    <dbReference type="NCBI Taxonomy" id="53992"/>
    <lineage>
        <taxon>Eukaryota</taxon>
        <taxon>Metazoa</taxon>
        <taxon>Ecdysozoa</taxon>
        <taxon>Nematoda</taxon>
        <taxon>Chromadorea</taxon>
        <taxon>Rhabditida</taxon>
        <taxon>Rhabditina</taxon>
        <taxon>Rhabditomorpha</taxon>
        <taxon>Strongyloidea</taxon>
        <taxon>Strongylidae</taxon>
        <taxon>Cylicocyclus</taxon>
    </lineage>
</organism>
<feature type="transmembrane region" description="Helical" evidence="7">
    <location>
        <begin position="399"/>
        <end position="417"/>
    </location>
</feature>
<comment type="caution">
    <text evidence="9">The sequence shown here is derived from an EMBL/GenBank/DDBJ whole genome shotgun (WGS) entry which is preliminary data.</text>
</comment>
<dbReference type="PANTHER" id="PTHR21229">
    <property type="entry name" value="LUNG SEVEN TRANSMEMBRANE RECEPTOR"/>
    <property type="match status" value="1"/>
</dbReference>
<keyword evidence="3" id="KW-0732">Signal</keyword>
<sequence length="607" mass="68719">MVLAHALNEVHNRWIDIRRHTRVSTSHGQSRLMDVSLLLLLCCGFALGKIHHLTLRGDARRNIVLTSFGYAEGGTFDLVLVNFTVPESILDKVDSRENADKSGVIGFSLSRGNSIAAGVGSNPHVCQLQQTDQGFDALFFFADLPQNRLRVFRSGAGKQIHLCASHDECARDASDQDQPSVEEEANSLATPPTRNRRDGEGWLDKFKRIFSGGDSGKPYEDFVPLEKKGLLYSTNISIRFPYALRGKYHFIYHNCFNYRAHGYSDRVAVDFTVWIVERNIGSFLSAGDIPKPQLFLYVSLAFVLSAALWCRLLCLSSRTNVYRVHGLMTALVFLKAASLFFHGVNFFFISKYGQQSELWAVVYYITHLLKGALLFGTIILIGTGYTFFKNFLTERDRKVFMVVLPLQIVDNIAMVILEESEFGQQGYQLWFEMFVFIDMICCFLIIFPIIWSMHHLSEGARSDGKAAFNLEKLRLFRHFYIIVISYVYLTRVIKLLLQYALPFDQEWVTDAIVECSTLIFFILVGILFRPQPANPYLKLNQDSDDEEDISLTQNGLLEGVVNRGSSNALIAPEIGANDLDCPTLTVEDNTTSSFGRRRVEGFEKTLL</sequence>
<keyword evidence="5 7" id="KW-0472">Membrane</keyword>
<keyword evidence="4 7" id="KW-1133">Transmembrane helix</keyword>
<evidence type="ECO:0000256" key="5">
    <source>
        <dbReference type="ARBA" id="ARBA00023136"/>
    </source>
</evidence>
<feature type="transmembrane region" description="Helical" evidence="7">
    <location>
        <begin position="326"/>
        <end position="349"/>
    </location>
</feature>
<dbReference type="EMBL" id="CATQJL010000326">
    <property type="protein sequence ID" value="CAJ0610194.1"/>
    <property type="molecule type" value="Genomic_DNA"/>
</dbReference>
<feature type="transmembrane region" description="Helical" evidence="7">
    <location>
        <begin position="479"/>
        <end position="501"/>
    </location>
</feature>
<feature type="transmembrane region" description="Helical" evidence="7">
    <location>
        <begin position="294"/>
        <end position="314"/>
    </location>
</feature>
<feature type="transmembrane region" description="Helical" evidence="7">
    <location>
        <begin position="507"/>
        <end position="528"/>
    </location>
</feature>